<organism evidence="1 2">
    <name type="scientific">Nonomuraea cavernae</name>
    <dbReference type="NCBI Taxonomy" id="2045107"/>
    <lineage>
        <taxon>Bacteria</taxon>
        <taxon>Bacillati</taxon>
        <taxon>Actinomycetota</taxon>
        <taxon>Actinomycetes</taxon>
        <taxon>Streptosporangiales</taxon>
        <taxon>Streptosporangiaceae</taxon>
        <taxon>Nonomuraea</taxon>
    </lineage>
</organism>
<accession>A0A918DN88</accession>
<evidence type="ECO:0000313" key="2">
    <source>
        <dbReference type="Proteomes" id="UP000646523"/>
    </source>
</evidence>
<comment type="caution">
    <text evidence="1">The sequence shown here is derived from an EMBL/GenBank/DDBJ whole genome shotgun (WGS) entry which is preliminary data.</text>
</comment>
<protein>
    <submittedName>
        <fullName evidence="1">Uncharacterized protein</fullName>
    </submittedName>
</protein>
<gene>
    <name evidence="1" type="ORF">GCM10012289_44190</name>
</gene>
<dbReference type="Proteomes" id="UP000646523">
    <property type="component" value="Unassembled WGS sequence"/>
</dbReference>
<evidence type="ECO:0000313" key="1">
    <source>
        <dbReference type="EMBL" id="GGO73548.1"/>
    </source>
</evidence>
<keyword evidence="2" id="KW-1185">Reference proteome</keyword>
<dbReference type="AlphaFoldDB" id="A0A918DN88"/>
<sequence length="50" mass="5041">MSSAAATVDLPAPGGPLITQTALMRSVCPLASTRRAPHGDEQGNPHCAGK</sequence>
<reference evidence="1" key="2">
    <citation type="submission" date="2020-09" db="EMBL/GenBank/DDBJ databases">
        <authorList>
            <person name="Sun Q."/>
            <person name="Zhou Y."/>
        </authorList>
    </citation>
    <scope>NUCLEOTIDE SEQUENCE</scope>
    <source>
        <strain evidence="1">CGMCC 4.7368</strain>
    </source>
</reference>
<dbReference type="EMBL" id="BMNH01000013">
    <property type="protein sequence ID" value="GGO73548.1"/>
    <property type="molecule type" value="Genomic_DNA"/>
</dbReference>
<proteinExistence type="predicted"/>
<reference evidence="1" key="1">
    <citation type="journal article" date="2014" name="Int. J. Syst. Evol. Microbiol.">
        <title>Complete genome sequence of Corynebacterium casei LMG S-19264T (=DSM 44701T), isolated from a smear-ripened cheese.</title>
        <authorList>
            <consortium name="US DOE Joint Genome Institute (JGI-PGF)"/>
            <person name="Walter F."/>
            <person name="Albersmeier A."/>
            <person name="Kalinowski J."/>
            <person name="Ruckert C."/>
        </authorList>
    </citation>
    <scope>NUCLEOTIDE SEQUENCE</scope>
    <source>
        <strain evidence="1">CGMCC 4.7368</strain>
    </source>
</reference>
<name>A0A918DN88_9ACTN</name>